<name>A0A0A3J6E9_9BACI</name>
<feature type="transmembrane region" description="Helical" evidence="1">
    <location>
        <begin position="32"/>
        <end position="53"/>
    </location>
</feature>
<protein>
    <submittedName>
        <fullName evidence="2">Uncharacterized protein</fullName>
    </submittedName>
</protein>
<dbReference type="AlphaFoldDB" id="A0A0A3J6E9"/>
<evidence type="ECO:0000256" key="1">
    <source>
        <dbReference type="SAM" id="Phobius"/>
    </source>
</evidence>
<dbReference type="OrthoDB" id="2972906at2"/>
<dbReference type="RefSeq" id="WP_036157010.1">
    <property type="nucleotide sequence ID" value="NZ_AVCX01000002.1"/>
</dbReference>
<sequence>MGISFGKRLGWMLPLALVLGVLFAVMDWPLWIALTVFVILAGMEIPIMLYILYGSQNLKQLAQYIDRQQKNPVFVFLHCLREGTDEELLEAIDTVLEKYKQPKVQAVYGANKAMMLRDFDTAHRLAEPIASSEIGQYTLALIEAMQGNREAAARYSIQKEWMKASIEANLAFVEKDWQVFRQDAEKAVRSAKGIQYYSNTYIFKRMEKEWQ</sequence>
<dbReference type="Proteomes" id="UP000030437">
    <property type="component" value="Unassembled WGS sequence"/>
</dbReference>
<comment type="caution">
    <text evidence="2">The sequence shown here is derived from an EMBL/GenBank/DDBJ whole genome shotgun (WGS) entry which is preliminary data.</text>
</comment>
<proteinExistence type="predicted"/>
<keyword evidence="1" id="KW-0472">Membrane</keyword>
<keyword evidence="1" id="KW-1133">Transmembrane helix</keyword>
<reference evidence="2 3" key="1">
    <citation type="submission" date="2014-02" db="EMBL/GenBank/DDBJ databases">
        <title>Draft genome sequence of Lysinibacillus odysseyi NBRC 100172.</title>
        <authorList>
            <person name="Zhang F."/>
            <person name="Wang G."/>
            <person name="Zhang L."/>
        </authorList>
    </citation>
    <scope>NUCLEOTIDE SEQUENCE [LARGE SCALE GENOMIC DNA]</scope>
    <source>
        <strain evidence="2 3">NBRC 100172</strain>
    </source>
</reference>
<dbReference type="eggNOG" id="ENOG5032UEM">
    <property type="taxonomic scope" value="Bacteria"/>
</dbReference>
<feature type="transmembrane region" description="Helical" evidence="1">
    <location>
        <begin position="9"/>
        <end position="26"/>
    </location>
</feature>
<gene>
    <name evidence="2" type="ORF">CD32_17440</name>
</gene>
<keyword evidence="3" id="KW-1185">Reference proteome</keyword>
<dbReference type="EMBL" id="JPVP01000059">
    <property type="protein sequence ID" value="KGR82647.1"/>
    <property type="molecule type" value="Genomic_DNA"/>
</dbReference>
<keyword evidence="1" id="KW-0812">Transmembrane</keyword>
<evidence type="ECO:0000313" key="2">
    <source>
        <dbReference type="EMBL" id="KGR82647.1"/>
    </source>
</evidence>
<organism evidence="2 3">
    <name type="scientific">Lysinibacillus odysseyi 34hs-1 = NBRC 100172</name>
    <dbReference type="NCBI Taxonomy" id="1220589"/>
    <lineage>
        <taxon>Bacteria</taxon>
        <taxon>Bacillati</taxon>
        <taxon>Bacillota</taxon>
        <taxon>Bacilli</taxon>
        <taxon>Bacillales</taxon>
        <taxon>Bacillaceae</taxon>
        <taxon>Lysinibacillus</taxon>
    </lineage>
</organism>
<accession>A0A0A3J6E9</accession>
<evidence type="ECO:0000313" key="3">
    <source>
        <dbReference type="Proteomes" id="UP000030437"/>
    </source>
</evidence>